<protein>
    <recommendedName>
        <fullName evidence="9">Oligopeptide transporter 1</fullName>
    </recommendedName>
</protein>
<dbReference type="InterPro" id="IPR000109">
    <property type="entry name" value="POT_fam"/>
</dbReference>
<keyword evidence="6" id="KW-0653">Protein transport</keyword>
<dbReference type="SUPFAM" id="SSF103473">
    <property type="entry name" value="MFS general substrate transporter"/>
    <property type="match status" value="1"/>
</dbReference>
<evidence type="ECO:0000256" key="8">
    <source>
        <dbReference type="ARBA" id="ARBA00023136"/>
    </source>
</evidence>
<dbReference type="Proteomes" id="UP000887013">
    <property type="component" value="Unassembled WGS sequence"/>
</dbReference>
<comment type="caution">
    <text evidence="12">The sequence shown here is derived from an EMBL/GenBank/DDBJ whole genome shotgun (WGS) entry which is preliminary data.</text>
</comment>
<dbReference type="EMBL" id="BMAW01115578">
    <property type="protein sequence ID" value="GFT66687.1"/>
    <property type="molecule type" value="Genomic_DNA"/>
</dbReference>
<keyword evidence="13" id="KW-1185">Reference proteome</keyword>
<dbReference type="GO" id="GO:0016020">
    <property type="term" value="C:membrane"/>
    <property type="evidence" value="ECO:0007669"/>
    <property type="project" value="UniProtKB-SubCell"/>
</dbReference>
<dbReference type="InterPro" id="IPR036259">
    <property type="entry name" value="MFS_trans_sf"/>
</dbReference>
<feature type="transmembrane region" description="Helical" evidence="10">
    <location>
        <begin position="216"/>
        <end position="237"/>
    </location>
</feature>
<evidence type="ECO:0000313" key="13">
    <source>
        <dbReference type="Proteomes" id="UP000887013"/>
    </source>
</evidence>
<dbReference type="FunFam" id="1.20.1250.20:FF:000049">
    <property type="entry name" value="Solute carrier family 15 member 2"/>
    <property type="match status" value="1"/>
</dbReference>
<evidence type="ECO:0000256" key="9">
    <source>
        <dbReference type="ARBA" id="ARBA00078114"/>
    </source>
</evidence>
<keyword evidence="8 10" id="KW-0472">Membrane</keyword>
<keyword evidence="7 10" id="KW-1133">Transmembrane helix</keyword>
<dbReference type="EMBL" id="BMAW01078678">
    <property type="protein sequence ID" value="GFU11941.1"/>
    <property type="molecule type" value="Genomic_DNA"/>
</dbReference>
<keyword evidence="5" id="KW-0571">Peptide transport</keyword>
<evidence type="ECO:0000256" key="3">
    <source>
        <dbReference type="ARBA" id="ARBA00022448"/>
    </source>
</evidence>
<accession>A0A8X6UFH5</accession>
<feature type="transmembrane region" description="Helical" evidence="10">
    <location>
        <begin position="295"/>
        <end position="313"/>
    </location>
</feature>
<organism evidence="12 13">
    <name type="scientific">Nephila pilipes</name>
    <name type="common">Giant wood spider</name>
    <name type="synonym">Nephila maculata</name>
    <dbReference type="NCBI Taxonomy" id="299642"/>
    <lineage>
        <taxon>Eukaryota</taxon>
        <taxon>Metazoa</taxon>
        <taxon>Ecdysozoa</taxon>
        <taxon>Arthropoda</taxon>
        <taxon>Chelicerata</taxon>
        <taxon>Arachnida</taxon>
        <taxon>Araneae</taxon>
        <taxon>Araneomorphae</taxon>
        <taxon>Entelegynae</taxon>
        <taxon>Araneoidea</taxon>
        <taxon>Nephilidae</taxon>
        <taxon>Nephila</taxon>
    </lineage>
</organism>
<dbReference type="GO" id="GO:0015031">
    <property type="term" value="P:protein transport"/>
    <property type="evidence" value="ECO:0007669"/>
    <property type="project" value="UniProtKB-KW"/>
</dbReference>
<evidence type="ECO:0000313" key="11">
    <source>
        <dbReference type="EMBL" id="GFT66687.1"/>
    </source>
</evidence>
<dbReference type="PANTHER" id="PTHR11654">
    <property type="entry name" value="OLIGOPEPTIDE TRANSPORTER-RELATED"/>
    <property type="match status" value="1"/>
</dbReference>
<feature type="transmembrane region" description="Helical" evidence="10">
    <location>
        <begin position="115"/>
        <end position="134"/>
    </location>
</feature>
<comment type="similarity">
    <text evidence="2">Belongs to the major facilitator superfamily. Proton-dependent oligopeptide transporter (POT/PTR) (TC 2.A.17) family.</text>
</comment>
<reference evidence="12" key="1">
    <citation type="submission" date="2020-08" db="EMBL/GenBank/DDBJ databases">
        <title>Multicomponent nature underlies the extraordinary mechanical properties of spider dragline silk.</title>
        <authorList>
            <person name="Kono N."/>
            <person name="Nakamura H."/>
            <person name="Mori M."/>
            <person name="Yoshida Y."/>
            <person name="Ohtoshi R."/>
            <person name="Malay A.D."/>
            <person name="Moran D.A.P."/>
            <person name="Tomita M."/>
            <person name="Numata K."/>
            <person name="Arakawa K."/>
        </authorList>
    </citation>
    <scope>NUCLEOTIDE SEQUENCE</scope>
</reference>
<dbReference type="AlphaFoldDB" id="A0A8X6UFH5"/>
<evidence type="ECO:0000256" key="5">
    <source>
        <dbReference type="ARBA" id="ARBA00022856"/>
    </source>
</evidence>
<evidence type="ECO:0000313" key="12">
    <source>
        <dbReference type="EMBL" id="GFU11941.1"/>
    </source>
</evidence>
<feature type="transmembrane region" description="Helical" evidence="10">
    <location>
        <begin position="377"/>
        <end position="399"/>
    </location>
</feature>
<feature type="transmembrane region" description="Helical" evidence="10">
    <location>
        <begin position="92"/>
        <end position="109"/>
    </location>
</feature>
<evidence type="ECO:0000256" key="4">
    <source>
        <dbReference type="ARBA" id="ARBA00022692"/>
    </source>
</evidence>
<proteinExistence type="inferred from homology"/>
<dbReference type="InterPro" id="IPR018456">
    <property type="entry name" value="PTR2_symporter_CS"/>
</dbReference>
<name>A0A8X6UFH5_NEPPI</name>
<evidence type="ECO:0000256" key="6">
    <source>
        <dbReference type="ARBA" id="ARBA00022927"/>
    </source>
</evidence>
<dbReference type="PROSITE" id="PS01022">
    <property type="entry name" value="PTR2_1"/>
    <property type="match status" value="1"/>
</dbReference>
<gene>
    <name evidence="12" type="primary">slc15a2</name>
    <name evidence="11" type="ORF">NPIL_326311</name>
    <name evidence="12" type="ORF">NPIL_523111</name>
</gene>
<evidence type="ECO:0000256" key="10">
    <source>
        <dbReference type="SAM" id="Phobius"/>
    </source>
</evidence>
<keyword evidence="3" id="KW-0813">Transport</keyword>
<dbReference type="OrthoDB" id="6417716at2759"/>
<sequence length="437" mass="49859">MSEKETSKTDQNKDYRNLEDEEKCKVDEVKIEETINKEIFNEFPKAIFFLLGNEFCERFSFYGMRTVLTLYLIKELQYSENISAKMFRSFQIIAYFTPIFGAMVADSWLGKFRTIFYISILYACGNSILAIGAIPNRLTVMRVVSLTGLFIITIGTGGIKPCVSALGGDQFKKGQEKMRHHFFALFYFAINSGGLLSTALTPILKADVKCFGKNTCFFAAFLVPAIFFVIALILFLFGKSFYVIKPVEDSIIISVTKCIAYALYNKAVKKGEKKEHWLDYADDQYDTNLIHDIKGLLRILIIFIPLPMFWALFEQQDLKWASQATGMDGEISKVFYVKPHHIQIANPLLIVILIPIFDWMIYPALERIKWCNTPLQRMTVGGLLCAFSFVISACIQLKIETELPKLPPEGESEMLVINNSPCFLEMRSPHARNLSSY</sequence>
<comment type="subcellular location">
    <subcellularLocation>
        <location evidence="1">Membrane</location>
        <topology evidence="1">Multi-pass membrane protein</topology>
    </subcellularLocation>
</comment>
<evidence type="ECO:0000256" key="2">
    <source>
        <dbReference type="ARBA" id="ARBA00005982"/>
    </source>
</evidence>
<evidence type="ECO:0000256" key="1">
    <source>
        <dbReference type="ARBA" id="ARBA00004141"/>
    </source>
</evidence>
<dbReference type="Pfam" id="PF00854">
    <property type="entry name" value="PTR2"/>
    <property type="match status" value="1"/>
</dbReference>
<dbReference type="GO" id="GO:0006857">
    <property type="term" value="P:oligopeptide transport"/>
    <property type="evidence" value="ECO:0007669"/>
    <property type="project" value="InterPro"/>
</dbReference>
<evidence type="ECO:0000256" key="7">
    <source>
        <dbReference type="ARBA" id="ARBA00022989"/>
    </source>
</evidence>
<feature type="transmembrane region" description="Helical" evidence="10">
    <location>
        <begin position="146"/>
        <end position="167"/>
    </location>
</feature>
<feature type="transmembrane region" description="Helical" evidence="10">
    <location>
        <begin position="344"/>
        <end position="365"/>
    </location>
</feature>
<dbReference type="GO" id="GO:0022857">
    <property type="term" value="F:transmembrane transporter activity"/>
    <property type="evidence" value="ECO:0007669"/>
    <property type="project" value="InterPro"/>
</dbReference>
<dbReference type="Gene3D" id="1.20.1250.20">
    <property type="entry name" value="MFS general substrate transporter like domains"/>
    <property type="match status" value="1"/>
</dbReference>
<feature type="non-terminal residue" evidence="12">
    <location>
        <position position="437"/>
    </location>
</feature>
<feature type="transmembrane region" description="Helical" evidence="10">
    <location>
        <begin position="182"/>
        <end position="204"/>
    </location>
</feature>
<keyword evidence="4 10" id="KW-0812">Transmembrane</keyword>